<evidence type="ECO:0000256" key="1">
    <source>
        <dbReference type="SAM" id="Phobius"/>
    </source>
</evidence>
<keyword evidence="1" id="KW-0472">Membrane</keyword>
<evidence type="ECO:0000313" key="3">
    <source>
        <dbReference type="Proteomes" id="UP000779507"/>
    </source>
</evidence>
<sequence>MSDTKQLTFALVSGRLTLVPVVLAAVIGFVRFRQLPNNLRYLAGLAWFELPLEVAGLLIIFQHGNNLFLMPIYIVGELGLLVLIYQHTLHSATFTKTAQWLIVGFAIYVAFDSLVSAPGLSSYRPGQQVVQSVFILGLVGLYFRKLLNELWVMSLTREPMFWVSVGLSIYFLGYLQIALFSDYMLRHYSLQTNRNIWSVQNVLHILLHSCYCLALWMRPAK</sequence>
<proteinExistence type="predicted"/>
<evidence type="ECO:0000313" key="2">
    <source>
        <dbReference type="EMBL" id="NRT17736.1"/>
    </source>
</evidence>
<feature type="transmembrane region" description="Helical" evidence="1">
    <location>
        <begin position="97"/>
        <end position="117"/>
    </location>
</feature>
<reference evidence="2 3" key="1">
    <citation type="submission" date="2020-05" db="EMBL/GenBank/DDBJ databases">
        <title>Genomic Encyclopedia of Type Strains, Phase IV (KMG-V): Genome sequencing to study the core and pangenomes of soil and plant-associated prokaryotes.</title>
        <authorList>
            <person name="Whitman W."/>
        </authorList>
    </citation>
    <scope>NUCLEOTIDE SEQUENCE [LARGE SCALE GENOMIC DNA]</scope>
    <source>
        <strain evidence="2 3">9A</strain>
    </source>
</reference>
<feature type="transmembrane region" description="Helical" evidence="1">
    <location>
        <begin position="42"/>
        <end position="61"/>
    </location>
</feature>
<keyword evidence="3" id="KW-1185">Reference proteome</keyword>
<keyword evidence="1" id="KW-0812">Transmembrane</keyword>
<feature type="transmembrane region" description="Helical" evidence="1">
    <location>
        <begin position="159"/>
        <end position="177"/>
    </location>
</feature>
<evidence type="ECO:0008006" key="4">
    <source>
        <dbReference type="Google" id="ProtNLM"/>
    </source>
</evidence>
<dbReference type="EMBL" id="JABSNP010000002">
    <property type="protein sequence ID" value="NRT17736.1"/>
    <property type="molecule type" value="Genomic_DNA"/>
</dbReference>
<dbReference type="Proteomes" id="UP000779507">
    <property type="component" value="Unassembled WGS sequence"/>
</dbReference>
<dbReference type="RefSeq" id="WP_173808513.1">
    <property type="nucleotide sequence ID" value="NZ_JABSNP010000002.1"/>
</dbReference>
<feature type="transmembrane region" description="Helical" evidence="1">
    <location>
        <begin position="197"/>
        <end position="217"/>
    </location>
</feature>
<gene>
    <name evidence="2" type="ORF">HNP98_000543</name>
</gene>
<feature type="transmembrane region" description="Helical" evidence="1">
    <location>
        <begin position="129"/>
        <end position="147"/>
    </location>
</feature>
<accession>A0ABX2FMF5</accession>
<name>A0ABX2FMF5_9BACT</name>
<feature type="transmembrane region" description="Helical" evidence="1">
    <location>
        <begin position="67"/>
        <end position="85"/>
    </location>
</feature>
<protein>
    <recommendedName>
        <fullName evidence="4">Lysoplasmalogenase</fullName>
    </recommendedName>
</protein>
<organism evidence="2 3">
    <name type="scientific">Hymenobacter caeli</name>
    <dbReference type="NCBI Taxonomy" id="2735894"/>
    <lineage>
        <taxon>Bacteria</taxon>
        <taxon>Pseudomonadati</taxon>
        <taxon>Bacteroidota</taxon>
        <taxon>Cytophagia</taxon>
        <taxon>Cytophagales</taxon>
        <taxon>Hymenobacteraceae</taxon>
        <taxon>Hymenobacter</taxon>
    </lineage>
</organism>
<keyword evidence="1" id="KW-1133">Transmembrane helix</keyword>
<comment type="caution">
    <text evidence="2">The sequence shown here is derived from an EMBL/GenBank/DDBJ whole genome shotgun (WGS) entry which is preliminary data.</text>
</comment>
<feature type="transmembrane region" description="Helical" evidence="1">
    <location>
        <begin position="6"/>
        <end position="30"/>
    </location>
</feature>